<dbReference type="VEuPathDB" id="FungiDB:JI435_106090"/>
<evidence type="ECO:0000313" key="2">
    <source>
        <dbReference type="Proteomes" id="UP000663193"/>
    </source>
</evidence>
<dbReference type="Proteomes" id="UP000663193">
    <property type="component" value="Chromosome 17"/>
</dbReference>
<protein>
    <submittedName>
        <fullName evidence="1">Uncharacterized protein</fullName>
    </submittedName>
</protein>
<evidence type="ECO:0000313" key="1">
    <source>
        <dbReference type="EMBL" id="QRD04672.1"/>
    </source>
</evidence>
<proteinExistence type="predicted"/>
<reference evidence="2" key="1">
    <citation type="journal article" date="2021" name="BMC Genomics">
        <title>Chromosome-level genome assembly and manually-curated proteome of model necrotroph Parastagonospora nodorum Sn15 reveals a genome-wide trove of candidate effector homologs, and redundancy of virulence-related functions within an accessory chromosome.</title>
        <authorList>
            <person name="Bertazzoni S."/>
            <person name="Jones D.A.B."/>
            <person name="Phan H.T."/>
            <person name="Tan K.-C."/>
            <person name="Hane J.K."/>
        </authorList>
    </citation>
    <scope>NUCLEOTIDE SEQUENCE [LARGE SCALE GENOMIC DNA]</scope>
    <source>
        <strain evidence="2">SN15 / ATCC MYA-4574 / FGSC 10173)</strain>
    </source>
</reference>
<dbReference type="AlphaFoldDB" id="A0A7U2I8A2"/>
<sequence length="147" mass="16455">MTKHSCAPAQAMNINYLRPKAILGDFGDLHTRWGVLISNEDWPSATCDSQHHHKKELWTKRQVLETLIGMNMYISPHLRTSSLNLWHNKPKLNLAIHLRYHLGDVNEVYSADKEFFGLAENWSADECEGAEVGGAAGIARKGQGGSM</sequence>
<accession>A0A7U2I8A2</accession>
<gene>
    <name evidence="1" type="ORF">JI435_106090</name>
</gene>
<name>A0A7U2I8A2_PHANO</name>
<dbReference type="EMBL" id="CP069039">
    <property type="protein sequence ID" value="QRD04672.1"/>
    <property type="molecule type" value="Genomic_DNA"/>
</dbReference>
<organism evidence="1 2">
    <name type="scientific">Phaeosphaeria nodorum (strain SN15 / ATCC MYA-4574 / FGSC 10173)</name>
    <name type="common">Glume blotch fungus</name>
    <name type="synonym">Parastagonospora nodorum</name>
    <dbReference type="NCBI Taxonomy" id="321614"/>
    <lineage>
        <taxon>Eukaryota</taxon>
        <taxon>Fungi</taxon>
        <taxon>Dikarya</taxon>
        <taxon>Ascomycota</taxon>
        <taxon>Pezizomycotina</taxon>
        <taxon>Dothideomycetes</taxon>
        <taxon>Pleosporomycetidae</taxon>
        <taxon>Pleosporales</taxon>
        <taxon>Pleosporineae</taxon>
        <taxon>Phaeosphaeriaceae</taxon>
        <taxon>Parastagonospora</taxon>
    </lineage>
</organism>
<dbReference type="RefSeq" id="XP_001800874.1">
    <property type="nucleotide sequence ID" value="XM_001800822.1"/>
</dbReference>
<dbReference type="KEGG" id="pno:SNOG_10609"/>
<keyword evidence="2" id="KW-1185">Reference proteome</keyword>